<proteinExistence type="predicted"/>
<name>A0ABQ6JKX5_9ACTN</name>
<organism evidence="2 3">
    <name type="scientific">Angustibacter aerolatus</name>
    <dbReference type="NCBI Taxonomy" id="1162965"/>
    <lineage>
        <taxon>Bacteria</taxon>
        <taxon>Bacillati</taxon>
        <taxon>Actinomycetota</taxon>
        <taxon>Actinomycetes</taxon>
        <taxon>Kineosporiales</taxon>
        <taxon>Kineosporiaceae</taxon>
    </lineage>
</organism>
<dbReference type="EMBL" id="BSUZ01000001">
    <property type="protein sequence ID" value="GMA88216.1"/>
    <property type="molecule type" value="Genomic_DNA"/>
</dbReference>
<evidence type="ECO:0000256" key="1">
    <source>
        <dbReference type="SAM" id="MobiDB-lite"/>
    </source>
</evidence>
<feature type="region of interest" description="Disordered" evidence="1">
    <location>
        <begin position="44"/>
        <end position="98"/>
    </location>
</feature>
<accession>A0ABQ6JKX5</accession>
<reference evidence="3" key="1">
    <citation type="journal article" date="2019" name="Int. J. Syst. Evol. Microbiol.">
        <title>The Global Catalogue of Microorganisms (GCM) 10K type strain sequencing project: providing services to taxonomists for standard genome sequencing and annotation.</title>
        <authorList>
            <consortium name="The Broad Institute Genomics Platform"/>
            <consortium name="The Broad Institute Genome Sequencing Center for Infectious Disease"/>
            <person name="Wu L."/>
            <person name="Ma J."/>
        </authorList>
    </citation>
    <scope>NUCLEOTIDE SEQUENCE [LARGE SCALE GENOMIC DNA]</scope>
    <source>
        <strain evidence="3">NBRC 108730</strain>
    </source>
</reference>
<protein>
    <submittedName>
        <fullName evidence="2">Uncharacterized protein</fullName>
    </submittedName>
</protein>
<evidence type="ECO:0000313" key="2">
    <source>
        <dbReference type="EMBL" id="GMA88216.1"/>
    </source>
</evidence>
<gene>
    <name evidence="2" type="ORF">GCM10025868_34660</name>
</gene>
<sequence>MRLSVCTTYQRAKPPASSTSRSLRVVGPHLLQAQDVGLLRAEPGETAATGGGADAVHVGGDDAEHPQMVSYGGAGHLAGSSARPGGGGGWSVAAPETG</sequence>
<feature type="compositionally biased region" description="Low complexity" evidence="1">
    <location>
        <begin position="44"/>
        <end position="58"/>
    </location>
</feature>
<dbReference type="Proteomes" id="UP001157017">
    <property type="component" value="Unassembled WGS sequence"/>
</dbReference>
<evidence type="ECO:0000313" key="3">
    <source>
        <dbReference type="Proteomes" id="UP001157017"/>
    </source>
</evidence>
<comment type="caution">
    <text evidence="2">The sequence shown here is derived from an EMBL/GenBank/DDBJ whole genome shotgun (WGS) entry which is preliminary data.</text>
</comment>
<keyword evidence="3" id="KW-1185">Reference proteome</keyword>
<feature type="region of interest" description="Disordered" evidence="1">
    <location>
        <begin position="1"/>
        <end position="22"/>
    </location>
</feature>